<reference evidence="2 3" key="1">
    <citation type="submission" date="2019-03" db="EMBL/GenBank/DDBJ databases">
        <title>First draft genome of Liparis tanakae, snailfish: a comprehensive survey of snailfish specific genes.</title>
        <authorList>
            <person name="Kim W."/>
            <person name="Song I."/>
            <person name="Jeong J.-H."/>
            <person name="Kim D."/>
            <person name="Kim S."/>
            <person name="Ryu S."/>
            <person name="Song J.Y."/>
            <person name="Lee S.K."/>
        </authorList>
    </citation>
    <scope>NUCLEOTIDE SEQUENCE [LARGE SCALE GENOMIC DNA]</scope>
    <source>
        <tissue evidence="2">Muscle</tissue>
    </source>
</reference>
<comment type="caution">
    <text evidence="2">The sequence shown here is derived from an EMBL/GenBank/DDBJ whole genome shotgun (WGS) entry which is preliminary data.</text>
</comment>
<dbReference type="AlphaFoldDB" id="A0A4Z2IBX6"/>
<organism evidence="2 3">
    <name type="scientific">Liparis tanakae</name>
    <name type="common">Tanaka's snailfish</name>
    <dbReference type="NCBI Taxonomy" id="230148"/>
    <lineage>
        <taxon>Eukaryota</taxon>
        <taxon>Metazoa</taxon>
        <taxon>Chordata</taxon>
        <taxon>Craniata</taxon>
        <taxon>Vertebrata</taxon>
        <taxon>Euteleostomi</taxon>
        <taxon>Actinopterygii</taxon>
        <taxon>Neopterygii</taxon>
        <taxon>Teleostei</taxon>
        <taxon>Neoteleostei</taxon>
        <taxon>Acanthomorphata</taxon>
        <taxon>Eupercaria</taxon>
        <taxon>Perciformes</taxon>
        <taxon>Cottioidei</taxon>
        <taxon>Cottales</taxon>
        <taxon>Liparidae</taxon>
        <taxon>Liparis</taxon>
    </lineage>
</organism>
<keyword evidence="3" id="KW-1185">Reference proteome</keyword>
<gene>
    <name evidence="2" type="ORF">EYF80_014308</name>
</gene>
<sequence>MECCRSEGAGYYPASIYSSQGWLDGGETAGFTTLFHLPAPLSAGLCFSDRIHSKSLLEAHSSMTGRGLTHRFQGKVGRTRQRAGAGAGSGMRRAPTRVSGLSFISKRRQMASFGARTILSISQAPRAPLPTGVSLGEQSAALACLPPDRPRHRLHANCRGVASMRRPCADPSGVDVETCDTGTPLTPRTTRITRRADKTHADLNPRSPYFLPFNQSNSNLLHQPRSGEDPEVLSSVCQCLHHHHLLNLLHLLHLPTLSAPR</sequence>
<dbReference type="EMBL" id="SRLO01000103">
    <property type="protein sequence ID" value="TNN75496.1"/>
    <property type="molecule type" value="Genomic_DNA"/>
</dbReference>
<evidence type="ECO:0000313" key="2">
    <source>
        <dbReference type="EMBL" id="TNN75496.1"/>
    </source>
</evidence>
<name>A0A4Z2IBX6_9TELE</name>
<protein>
    <submittedName>
        <fullName evidence="2">Uncharacterized protein</fullName>
    </submittedName>
</protein>
<proteinExistence type="predicted"/>
<dbReference type="Proteomes" id="UP000314294">
    <property type="component" value="Unassembled WGS sequence"/>
</dbReference>
<evidence type="ECO:0000256" key="1">
    <source>
        <dbReference type="SAM" id="MobiDB-lite"/>
    </source>
</evidence>
<accession>A0A4Z2IBX6</accession>
<evidence type="ECO:0000313" key="3">
    <source>
        <dbReference type="Proteomes" id="UP000314294"/>
    </source>
</evidence>
<feature type="region of interest" description="Disordered" evidence="1">
    <location>
        <begin position="74"/>
        <end position="94"/>
    </location>
</feature>